<keyword evidence="2" id="KW-1185">Reference proteome</keyword>
<sequence length="428" mass="48367">MDCSLSLHKTARTLPFLPFAVKSKAPNSFPPNNFTVQRSLRQSLVVARAGPSHCEFSSSPLNTPIELNSAAGKFLSSVLQNQRQFFNVAVSDELKQLADDRDAAVTRMFLSTGSDEASLHRVVLVPHMVVIPVVACFQLPFDFIEVSWVLNNSFECFGIEFGRIAQLKEHECQTAVEDVMYMLIFYKFSEIRVPLVPKLSRCIYNGRLEIWPSKVWELESIHSLEALEMIREHISTVIGLRANSSVTDNWATTQIQRVHLGHLYAASILYGYFLKSASLRHHLECSLALAHQNLHVSNRNSLQFPEMWPYGMKNLVFGRVNNIESVSLGQGSTKLESKRENLKCYVMGFDPETLQRCAKLKSKEAVNLIEKHSCSLFGDGKKGLLETDEVISTSFSSMKRLVLEAIAFGSFLWDTEEYVNSVYKLQEN</sequence>
<comment type="caution">
    <text evidence="1">The sequence shown here is derived from an EMBL/GenBank/DDBJ whole genome shotgun (WGS) entry which is preliminary data.</text>
</comment>
<gene>
    <name evidence="1" type="ORF">Pint_01486</name>
</gene>
<proteinExistence type="predicted"/>
<reference evidence="2" key="1">
    <citation type="journal article" date="2023" name="G3 (Bethesda)">
        <title>Genome assembly and association tests identify interacting loci associated with vigor, precocity, and sex in interspecific pistachio rootstocks.</title>
        <authorList>
            <person name="Palmer W."/>
            <person name="Jacygrad E."/>
            <person name="Sagayaradj S."/>
            <person name="Cavanaugh K."/>
            <person name="Han R."/>
            <person name="Bertier L."/>
            <person name="Beede B."/>
            <person name="Kafkas S."/>
            <person name="Golino D."/>
            <person name="Preece J."/>
            <person name="Michelmore R."/>
        </authorList>
    </citation>
    <scope>NUCLEOTIDE SEQUENCE [LARGE SCALE GENOMIC DNA]</scope>
</reference>
<name>A0ACC0ZLA3_9ROSI</name>
<organism evidence="1 2">
    <name type="scientific">Pistacia integerrima</name>
    <dbReference type="NCBI Taxonomy" id="434235"/>
    <lineage>
        <taxon>Eukaryota</taxon>
        <taxon>Viridiplantae</taxon>
        <taxon>Streptophyta</taxon>
        <taxon>Embryophyta</taxon>
        <taxon>Tracheophyta</taxon>
        <taxon>Spermatophyta</taxon>
        <taxon>Magnoliopsida</taxon>
        <taxon>eudicotyledons</taxon>
        <taxon>Gunneridae</taxon>
        <taxon>Pentapetalae</taxon>
        <taxon>rosids</taxon>
        <taxon>malvids</taxon>
        <taxon>Sapindales</taxon>
        <taxon>Anacardiaceae</taxon>
        <taxon>Pistacia</taxon>
    </lineage>
</organism>
<protein>
    <submittedName>
        <fullName evidence="1">Uncharacterized protein</fullName>
    </submittedName>
</protein>
<dbReference type="EMBL" id="CM047736">
    <property type="protein sequence ID" value="KAJ0052949.1"/>
    <property type="molecule type" value="Genomic_DNA"/>
</dbReference>
<evidence type="ECO:0000313" key="2">
    <source>
        <dbReference type="Proteomes" id="UP001163603"/>
    </source>
</evidence>
<dbReference type="Proteomes" id="UP001163603">
    <property type="component" value="Chromosome 1"/>
</dbReference>
<accession>A0ACC0ZLA3</accession>
<evidence type="ECO:0000313" key="1">
    <source>
        <dbReference type="EMBL" id="KAJ0052949.1"/>
    </source>
</evidence>